<evidence type="ECO:0000313" key="9">
    <source>
        <dbReference type="EMBL" id="CAK9015384.1"/>
    </source>
</evidence>
<keyword evidence="3" id="KW-0963">Cytoplasm</keyword>
<protein>
    <recommendedName>
        <fullName evidence="8">Tail specific protease domain-containing protein</fullName>
    </recommendedName>
</protein>
<dbReference type="CDD" id="cd07562">
    <property type="entry name" value="Peptidase_S41_TRI"/>
    <property type="match status" value="1"/>
</dbReference>
<dbReference type="Pfam" id="PF14684">
    <property type="entry name" value="Tricorn_C1"/>
    <property type="match status" value="1"/>
</dbReference>
<evidence type="ECO:0000256" key="6">
    <source>
        <dbReference type="ARBA" id="ARBA00022825"/>
    </source>
</evidence>
<dbReference type="InterPro" id="IPR029045">
    <property type="entry name" value="ClpP/crotonase-like_dom_sf"/>
</dbReference>
<comment type="caution">
    <text evidence="9">The sequence shown here is derived from an EMBL/GenBank/DDBJ whole genome shotgun (WGS) entry which is preliminary data.</text>
</comment>
<dbReference type="EMBL" id="CAXAMN010005781">
    <property type="protein sequence ID" value="CAK9015384.1"/>
    <property type="molecule type" value="Genomic_DNA"/>
</dbReference>
<keyword evidence="10" id="KW-1185">Reference proteome</keyword>
<comment type="subcellular location">
    <subcellularLocation>
        <location evidence="1">Cytoplasm</location>
    </subcellularLocation>
</comment>
<dbReference type="Pfam" id="PF03572">
    <property type="entry name" value="Peptidase_S41"/>
    <property type="match status" value="1"/>
</dbReference>
<dbReference type="SUPFAM" id="SSF54695">
    <property type="entry name" value="POZ domain"/>
    <property type="match status" value="1"/>
</dbReference>
<gene>
    <name evidence="9" type="ORF">CCMP2556_LOCUS12079</name>
</gene>
<dbReference type="InterPro" id="IPR028204">
    <property type="entry name" value="Tricorn_C1"/>
</dbReference>
<reference evidence="9 10" key="1">
    <citation type="submission" date="2024-02" db="EMBL/GenBank/DDBJ databases">
        <authorList>
            <person name="Chen Y."/>
            <person name="Shah S."/>
            <person name="Dougan E. K."/>
            <person name="Thang M."/>
            <person name="Chan C."/>
        </authorList>
    </citation>
    <scope>NUCLEOTIDE SEQUENCE [LARGE SCALE GENOMIC DNA]</scope>
</reference>
<dbReference type="SMART" id="SM00245">
    <property type="entry name" value="TSPc"/>
    <property type="match status" value="1"/>
</dbReference>
<evidence type="ECO:0000259" key="8">
    <source>
        <dbReference type="SMART" id="SM00245"/>
    </source>
</evidence>
<evidence type="ECO:0000256" key="2">
    <source>
        <dbReference type="ARBA" id="ARBA00008524"/>
    </source>
</evidence>
<feature type="domain" description="Tail specific protease" evidence="8">
    <location>
        <begin position="1623"/>
        <end position="1808"/>
    </location>
</feature>
<dbReference type="Gene3D" id="3.30.710.10">
    <property type="entry name" value="Potassium Channel Kv1.1, Chain A"/>
    <property type="match status" value="1"/>
</dbReference>
<evidence type="ECO:0000256" key="5">
    <source>
        <dbReference type="ARBA" id="ARBA00022801"/>
    </source>
</evidence>
<sequence length="1862" mass="206326">MPTPVSLPAESPPQPKDFKQSSSWAMNPLFEAFFGPTAGPDWTKACAVTEADAQMLKMQESSFLGVEGATSLKAEITGKIPELNSAAHYRSARKLVQDLGGALAVKEELIYSGYVNGETSKLTLLERPMNIFALLASGNLKQPESEPEQELLGTFKTKFKICRNKLENDINWDNPDMKWVKTSSMARLHRFLTTRDLHYQWFNPLIFGLVPADDDGVAARAALAEVEQMKSAALLFAKNAGWSEKIGLFVNVFGHNNVNSLFIHVLDMAELGPAFSYHAFKNLPLDDVIKVLREEAATNFLPAPVKTTDLPGLLEKAGARRRRDSTLGENHQNLGNFFFAGTDGATSVKAEIVGRLPIIKDAASFRAARRMLTEELGGMATLKEELNRSGFIDPVTGNLTTGTRPFNVFARIGGGVMTQPGMDKEQEYLQEFKDHFIICSNLPANDEHWDSDDKEWVGKASMSKRHRFLTIKDLHWQWFNVLGFGLLPESKGGAGLGRAIALIEVMKAAALRYTSLCPGWSDRVGLFYHVFGHNSVNSLHLHILDMAELGPTFWHFEYKNCPLDVVLKVLKEEASANSMGAENLGLMAEVTAAAKAAAAAAEAAVAQNRPSVRMANGMEILNLNVGGEPFSVCRGTMLQAPPDSLLYKLFAKDSVRLSNLDANQRPYLEYPAVAFRHIVDRLRLLSQLGEEDVLQPLELPASQEQQVRELAWILGVEDMVLNSAQFGGDPEQPKRWHLLQRKTCGSQICLGPQFIAWAAMELASLCFHLVVQTPLTDLHYTKLIFQGYRGGMHGSVWLNLDGTFQPLKFKDPFCPSEVGVLMNISCLMWQRTRLFFLADPDGSGNLWSTNLKGEDLQKHTGHEVFDVRYAKNDQDMIVYTVAGQLWCFSTDTAESYPLSISLGHPNCHLPRSLPAAEWAEEVALHPKGHLISCLCRGSVYEMPLWEGPVMRLPKEVCSCVAFCYLCCGRVLTVADSNLPNWTLAIHPAYPMLHCEETGKIGDVLRDLTDIVLPTQSFILPDMRGQLSSITASPVHDAVLITTSRNELWLVEFCTDDGDRPSAERPFARTDTILHLESSQLDLSEWEDGISDPSWSPDGEWVAYCRKDLQHGSSLILLELKSRVKTVVADSTFMNFSPSFDPDGSYLAFLSTRSFAPVEDDVTCNLSFAHGADVPFLVLLQKGCRNPFLRLAQSQSQLDGDGEAESSCSGESEAEEMSKVKEVLVDLEGIENRLLKFPVKTGRYKKCAWTSGGKFLYMRESPRPSCPHEVGADDDDDDEKEDHNFFLSFDFRNLKEEKLWEDVSDFSLSLKLEDMVVCKCGDDPEYMVASAGKGATEMQDDASEASSTIGPESGTLDLSRIMLQVAFADEKVQTFTAIKEFVKECLFDPECGGLDWDGLCESYSKVLPRIGSWTELTDLCTEMLAELGLSHVSLDTSKEEFAESRSGSANDLRTMGVAECSWRDFTTFGAYEVEKLIEGDRWDPQSSGPVARPGVGMTVGTLILAINRIQVCKSKPLEQLLAESNSSEVFVTFVPAENVQSFLSIQEALKEHGGVEGFHNAWSRFNQTDPSRSKKGKKDKKGKKHQRKGAKEEETERKLAAMFKKMHIENVSVWRTVRVATADENTRKNAIMRDLVEMNGRVVSEATNGRVGYILVPDTVRLGFVEFYRYFPRESCKDAMIIDLRCNSGGFAAELFLKQLQLGVLGWTVPRPGRRPTRCPELGARGQFVLLVDENTCSDAEFWADAFQRSGAGKVVGVRTWGGVTATGAADLHLIAGGQLTLPDSHYFACGRTGFSLENWGVVPDTVVEWPPDSPKGSDPQLREGIAEAMRLLDAGGGGTEGVTIPSFPRTRLHRQYAQKQQS</sequence>
<feature type="compositionally biased region" description="Pro residues" evidence="7">
    <location>
        <begin position="1"/>
        <end position="15"/>
    </location>
</feature>
<dbReference type="Gene3D" id="2.30.42.10">
    <property type="match status" value="1"/>
</dbReference>
<feature type="region of interest" description="Disordered" evidence="7">
    <location>
        <begin position="1560"/>
        <end position="1595"/>
    </location>
</feature>
<dbReference type="Proteomes" id="UP001642484">
    <property type="component" value="Unassembled WGS sequence"/>
</dbReference>
<evidence type="ECO:0000256" key="3">
    <source>
        <dbReference type="ARBA" id="ARBA00022490"/>
    </source>
</evidence>
<dbReference type="PANTHER" id="PTHR43253">
    <property type="entry name" value="TRICORN PROTEASE HOMOLOG 2-RELATED"/>
    <property type="match status" value="1"/>
</dbReference>
<feature type="compositionally biased region" description="Basic residues" evidence="7">
    <location>
        <begin position="1572"/>
        <end position="1587"/>
    </location>
</feature>
<comment type="similarity">
    <text evidence="2">Belongs to the peptidase S41B family.</text>
</comment>
<organism evidence="9 10">
    <name type="scientific">Durusdinium trenchii</name>
    <dbReference type="NCBI Taxonomy" id="1381693"/>
    <lineage>
        <taxon>Eukaryota</taxon>
        <taxon>Sar</taxon>
        <taxon>Alveolata</taxon>
        <taxon>Dinophyceae</taxon>
        <taxon>Suessiales</taxon>
        <taxon>Symbiodiniaceae</taxon>
        <taxon>Durusdinium</taxon>
    </lineage>
</organism>
<dbReference type="InterPro" id="IPR036034">
    <property type="entry name" value="PDZ_sf"/>
</dbReference>
<dbReference type="InterPro" id="IPR029414">
    <property type="entry name" value="Tricorn_PDZ"/>
</dbReference>
<dbReference type="SUPFAM" id="SSF52096">
    <property type="entry name" value="ClpP/crotonase"/>
    <property type="match status" value="1"/>
</dbReference>
<dbReference type="Gene3D" id="2.120.10.60">
    <property type="entry name" value="Tricorn protease N-terminal domain"/>
    <property type="match status" value="1"/>
</dbReference>
<feature type="region of interest" description="Disordered" evidence="7">
    <location>
        <begin position="1834"/>
        <end position="1862"/>
    </location>
</feature>
<keyword evidence="4" id="KW-0645">Protease</keyword>
<proteinExistence type="inferred from homology"/>
<keyword evidence="5" id="KW-0378">Hydrolase</keyword>
<dbReference type="Gene3D" id="2.130.10.10">
    <property type="entry name" value="YVTN repeat-like/Quinoprotein amine dehydrogenase"/>
    <property type="match status" value="1"/>
</dbReference>
<evidence type="ECO:0000256" key="7">
    <source>
        <dbReference type="SAM" id="MobiDB-lite"/>
    </source>
</evidence>
<dbReference type="PANTHER" id="PTHR43253:SF1">
    <property type="entry name" value="TRICORN PROTEASE HOMOLOG 2-RELATED"/>
    <property type="match status" value="1"/>
</dbReference>
<dbReference type="SUPFAM" id="SSF82171">
    <property type="entry name" value="DPP6 N-terminal domain-like"/>
    <property type="match status" value="1"/>
</dbReference>
<dbReference type="InterPro" id="IPR005151">
    <property type="entry name" value="Tail-specific_protease"/>
</dbReference>
<dbReference type="Pfam" id="PF26550">
    <property type="entry name" value="Tricorn_2nd"/>
    <property type="match status" value="1"/>
</dbReference>
<name>A0ABP0JMR4_9DINO</name>
<evidence type="ECO:0000256" key="4">
    <source>
        <dbReference type="ARBA" id="ARBA00022670"/>
    </source>
</evidence>
<dbReference type="InterPro" id="IPR015943">
    <property type="entry name" value="WD40/YVTN_repeat-like_dom_sf"/>
</dbReference>
<keyword evidence="6" id="KW-0720">Serine protease</keyword>
<feature type="region of interest" description="Disordered" evidence="7">
    <location>
        <begin position="1194"/>
        <end position="1214"/>
    </location>
</feature>
<dbReference type="Gene3D" id="3.30.750.44">
    <property type="match status" value="1"/>
</dbReference>
<dbReference type="Gene3D" id="3.90.226.10">
    <property type="entry name" value="2-enoyl-CoA Hydratase, Chain A, domain 1"/>
    <property type="match status" value="1"/>
</dbReference>
<accession>A0ABP0JMR4</accession>
<dbReference type="Pfam" id="PF14685">
    <property type="entry name" value="PDZ_Tricorn"/>
    <property type="match status" value="1"/>
</dbReference>
<evidence type="ECO:0000256" key="1">
    <source>
        <dbReference type="ARBA" id="ARBA00004496"/>
    </source>
</evidence>
<dbReference type="InterPro" id="IPR012393">
    <property type="entry name" value="Tricorn_protease"/>
</dbReference>
<feature type="region of interest" description="Disordered" evidence="7">
    <location>
        <begin position="1"/>
        <end position="21"/>
    </location>
</feature>
<dbReference type="InterPro" id="IPR011333">
    <property type="entry name" value="SKP1/BTB/POZ_sf"/>
</dbReference>
<evidence type="ECO:0000313" key="10">
    <source>
        <dbReference type="Proteomes" id="UP001642484"/>
    </source>
</evidence>